<comment type="caution">
    <text evidence="3">The sequence shown here is derived from an EMBL/GenBank/DDBJ whole genome shotgun (WGS) entry which is preliminary data.</text>
</comment>
<dbReference type="SMR" id="A0A1M2TG32"/>
<evidence type="ECO:0000313" key="4">
    <source>
        <dbReference type="EMBL" id="MBL6236287.1"/>
    </source>
</evidence>
<keyword evidence="4" id="KW-0540">Nuclease</keyword>
<proteinExistence type="predicted"/>
<dbReference type="EMBL" id="AASSGK010000021">
    <property type="protein sequence ID" value="EFG2162185.1"/>
    <property type="molecule type" value="Genomic_DNA"/>
</dbReference>
<evidence type="ECO:0000313" key="3">
    <source>
        <dbReference type="EMBL" id="HAH1421268.1"/>
    </source>
</evidence>
<dbReference type="REBASE" id="433438">
    <property type="entry name" value="Eco12650ORF3304P"/>
</dbReference>
<dbReference type="EC" id="3.1.21.-" evidence="4"/>
<dbReference type="SMART" id="SM00507">
    <property type="entry name" value="HNHc"/>
    <property type="match status" value="1"/>
</dbReference>
<name>A0A1M2TG32_ECOLX</name>
<dbReference type="Proteomes" id="UP000615017">
    <property type="component" value="Unassembled WGS sequence"/>
</dbReference>
<reference evidence="4 6" key="4">
    <citation type="submission" date="2021-01" db="EMBL/GenBank/DDBJ databases">
        <title>Genomes of Escherichia coli STEC strains from raw meat-based diets for companion animals.</title>
        <authorList>
            <person name="Stevens M.J.A."/>
            <person name="Stephan R."/>
        </authorList>
    </citation>
    <scope>NUCLEOTIDE SEQUENCE [LARGE SCALE GENOMIC DNA]</scope>
    <source>
        <strain evidence="4 6">LSC1-58</strain>
    </source>
</reference>
<dbReference type="Pfam" id="PF01844">
    <property type="entry name" value="HNH"/>
    <property type="match status" value="1"/>
</dbReference>
<dbReference type="PANTHER" id="PTHR33877">
    <property type="entry name" value="SLL1193 PROTEIN"/>
    <property type="match status" value="1"/>
</dbReference>
<dbReference type="PANTHER" id="PTHR33877:SF1">
    <property type="entry name" value="TYPE IV METHYL-DIRECTED RESTRICTION ENZYME ECOKMCRA"/>
    <property type="match status" value="1"/>
</dbReference>
<dbReference type="GO" id="GO:0003676">
    <property type="term" value="F:nucleic acid binding"/>
    <property type="evidence" value="ECO:0007669"/>
    <property type="project" value="InterPro"/>
</dbReference>
<reference evidence="3" key="2">
    <citation type="submission" date="2018-08" db="EMBL/GenBank/DDBJ databases">
        <authorList>
            <consortium name="NCBI Pathogen Detection Project"/>
        </authorList>
    </citation>
    <scope>NUCLEOTIDE SEQUENCE</scope>
    <source>
        <strain evidence="3">W1_5_ERB1</strain>
    </source>
</reference>
<evidence type="ECO:0000313" key="2">
    <source>
        <dbReference type="EMBL" id="EFG2162185.1"/>
    </source>
</evidence>
<dbReference type="GO" id="GO:0004519">
    <property type="term" value="F:endonuclease activity"/>
    <property type="evidence" value="ECO:0007669"/>
    <property type="project" value="UniProtKB-KW"/>
</dbReference>
<dbReference type="Proteomes" id="UP000534332">
    <property type="component" value="Unassembled WGS sequence"/>
</dbReference>
<dbReference type="GO" id="GO:0016787">
    <property type="term" value="F:hydrolase activity"/>
    <property type="evidence" value="ECO:0007669"/>
    <property type="project" value="UniProtKB-KW"/>
</dbReference>
<dbReference type="AlphaFoldDB" id="A0A1M2TG32"/>
<feature type="domain" description="HNH nuclease" evidence="1">
    <location>
        <begin position="194"/>
        <end position="253"/>
    </location>
</feature>
<dbReference type="GO" id="GO:0008270">
    <property type="term" value="F:zinc ion binding"/>
    <property type="evidence" value="ECO:0007669"/>
    <property type="project" value="InterPro"/>
</dbReference>
<dbReference type="Proteomes" id="UP000844228">
    <property type="component" value="Unassembled WGS sequence"/>
</dbReference>
<keyword evidence="4" id="KW-0255">Endonuclease</keyword>
<reference evidence="2 5" key="3">
    <citation type="submission" date="2020-02" db="EMBL/GenBank/DDBJ databases">
        <authorList>
            <person name="Ashton P.M."/>
            <person name="Dallman T."/>
            <person name="Nair S."/>
            <person name="De Pinna E."/>
            <person name="Peters T."/>
            <person name="Grant K."/>
        </authorList>
    </citation>
    <scope>NUCLEOTIDE SEQUENCE [LARGE SCALE GENOMIC DNA]</scope>
    <source>
        <strain evidence="2 5">188143</strain>
    </source>
</reference>
<dbReference type="RefSeq" id="WP_000557907.1">
    <property type="nucleotide sequence ID" value="NZ_AP027212.1"/>
</dbReference>
<accession>A0A1M2TG32</accession>
<gene>
    <name evidence="4" type="primary">mcrA</name>
    <name evidence="2" type="ORF">BRV02_003279</name>
    <name evidence="3" type="ORF">HHH44_004729</name>
    <name evidence="4" type="ORF">JNA65_20595</name>
</gene>
<dbReference type="InterPro" id="IPR003615">
    <property type="entry name" value="HNH_nuc"/>
</dbReference>
<evidence type="ECO:0000313" key="6">
    <source>
        <dbReference type="Proteomes" id="UP000615017"/>
    </source>
</evidence>
<dbReference type="EMBL" id="JAETYZ010000030">
    <property type="protein sequence ID" value="MBL6236287.1"/>
    <property type="molecule type" value="Genomic_DNA"/>
</dbReference>
<sequence>MHVFDNNGIELKAECSIGEEDGVYGLILESWGPGDRNKDYNIALDYIIERLVDSGVSQVVVYLASSSVRKHMHSLDERKIHPGEYFTLIGNSPRDIRLKMCGYQAYFSRTGRKEIPSGNRTKRILINVPGIYSDSFWASIIRGELSELSQPTDDESLLNMRVSKLIKKTLSQPEGSRKPVEVERLQKVYVRDPMVKAWILQQSKGICENCGKNAPFYLNDGNPYLEVHHVIPLSSGGADTTDNCVALCPNCHRELHYSKNAKELIEMLYVNINRLQK</sequence>
<keyword evidence="4" id="KW-0378">Hydrolase</keyword>
<dbReference type="Gene3D" id="1.10.30.50">
    <property type="match status" value="1"/>
</dbReference>
<reference evidence="3" key="1">
    <citation type="journal article" date="2018" name="Genome Biol.">
        <title>SKESA: strategic k-mer extension for scrupulous assemblies.</title>
        <authorList>
            <person name="Souvorov A."/>
            <person name="Agarwala R."/>
            <person name="Lipman D.J."/>
        </authorList>
    </citation>
    <scope>NUCLEOTIDE SEQUENCE [LARGE SCALE GENOMIC DNA]</scope>
    <source>
        <strain evidence="3">W1_5_ERB1</strain>
    </source>
</reference>
<evidence type="ECO:0000313" key="5">
    <source>
        <dbReference type="Proteomes" id="UP000534332"/>
    </source>
</evidence>
<protein>
    <submittedName>
        <fullName evidence="4">5-methylcytosine-specific endonuclease McrA</fullName>
        <ecNumber evidence="4">3.1.21.-</ecNumber>
    </submittedName>
    <submittedName>
        <fullName evidence="3">5-methylcytosine-specific restriction enzyme A</fullName>
    </submittedName>
</protein>
<evidence type="ECO:0000259" key="1">
    <source>
        <dbReference type="SMART" id="SM00507"/>
    </source>
</evidence>
<dbReference type="InterPro" id="IPR002711">
    <property type="entry name" value="HNH"/>
</dbReference>
<dbReference type="EMBL" id="DABALL010000051">
    <property type="protein sequence ID" value="HAH1421268.1"/>
    <property type="molecule type" value="Genomic_DNA"/>
</dbReference>
<dbReference type="InterPro" id="IPR052892">
    <property type="entry name" value="NA-targeting_endonuclease"/>
</dbReference>
<organism evidence="3">
    <name type="scientific">Escherichia coli</name>
    <dbReference type="NCBI Taxonomy" id="562"/>
    <lineage>
        <taxon>Bacteria</taxon>
        <taxon>Pseudomonadati</taxon>
        <taxon>Pseudomonadota</taxon>
        <taxon>Gammaproteobacteria</taxon>
        <taxon>Enterobacterales</taxon>
        <taxon>Enterobacteriaceae</taxon>
        <taxon>Escherichia</taxon>
    </lineage>
</organism>
<dbReference type="CDD" id="cd00085">
    <property type="entry name" value="HNHc"/>
    <property type="match status" value="1"/>
</dbReference>